<dbReference type="InterPro" id="IPR046342">
    <property type="entry name" value="CBS_dom_sf"/>
</dbReference>
<sequence length="382" mass="39759">MVAGFLLESEVSDLCIGKPPIRWLPPSSTVASAVDELEADGGPCGAVAVWDGEAGAAVAGRVRMADVLFFLCADEGNNLQATLADLLAAAGAPPVRRVEPDASVLEAVDALLGGAQSLVVPIRDNRRPETAQLEAESMCWVTVEDVARFFLGSVALFSQIALRSVSDLGAVRPARSVLAVAPGDDTLSATEPLLRAALATHASVAVVSGRCLVGEISPLTLCSSLDAPMSLIDSARAPREAALGPRLRSRNLHGVLDLLNAGGRDLPSPSSSSSSSSSCASSSSSSSDGEDEDEKNVTSAFTSTSQQARFSARWRKGIIACRRGSSLVAVMAQAVAHRVTQVWVLDDGPEGEELVGVVGLLDVLRVLRRHLLRAPPAHTMAE</sequence>
<dbReference type="Gramene" id="TraesNOR2D03G01313080.1">
    <property type="protein sequence ID" value="TraesNOR2D03G01313080.1"/>
    <property type="gene ID" value="TraesNOR2D03G01313080"/>
</dbReference>
<gene>
    <name evidence="4" type="primary">LOC123055243</name>
</gene>
<dbReference type="Gramene" id="TraesJAG2D03G01305180.1">
    <property type="protein sequence ID" value="TraesJAG2D03G01305180.1"/>
    <property type="gene ID" value="TraesJAG2D03G01305180"/>
</dbReference>
<protein>
    <submittedName>
        <fullName evidence="4">Uncharacterized protein</fullName>
    </submittedName>
</protein>
<dbReference type="Gramene" id="TraesROB_scaffold_012911_01G000100.1">
    <property type="protein sequence ID" value="TraesROB_scaffold_012911_01G000100.1"/>
    <property type="gene ID" value="TraesROB_scaffold_012911_01G000100"/>
</dbReference>
<keyword evidence="5" id="KW-1185">Reference proteome</keyword>
<dbReference type="AlphaFoldDB" id="A0A1D5UHK2"/>
<proteinExistence type="predicted"/>
<dbReference type="Gramene" id="TraesLDM2D03G01299280.1">
    <property type="protein sequence ID" value="TraesLDM2D03G01299280.1"/>
    <property type="gene ID" value="TraesLDM2D03G01299280"/>
</dbReference>
<accession>A0A1D5UHK2</accession>
<dbReference type="Gramene" id="TraesNORUn03G04670150.1">
    <property type="protein sequence ID" value="TraesNORUn03G04670150.1"/>
    <property type="gene ID" value="TraesNORUn03G04670150"/>
</dbReference>
<reference evidence="4" key="2">
    <citation type="submission" date="2018-10" db="UniProtKB">
        <authorList>
            <consortium name="EnsemblPlants"/>
        </authorList>
    </citation>
    <scope>IDENTIFICATION</scope>
</reference>
<dbReference type="Proteomes" id="UP000019116">
    <property type="component" value="Chromosome 2D"/>
</dbReference>
<evidence type="ECO:0000256" key="2">
    <source>
        <dbReference type="ARBA" id="ARBA00023122"/>
    </source>
</evidence>
<dbReference type="PANTHER" id="PTHR13780:SF146">
    <property type="entry name" value="CBS DOMAIN-CONTAINING PROTEIN"/>
    <property type="match status" value="1"/>
</dbReference>
<dbReference type="Gramene" id="TraesRN2D0101243800.1">
    <property type="protein sequence ID" value="TraesRN2D0101243800.1"/>
    <property type="gene ID" value="TraesRN2D0101243800"/>
</dbReference>
<evidence type="ECO:0000313" key="4">
    <source>
        <dbReference type="EnsemblPlants" id="TraesCS2D02G599900.1"/>
    </source>
</evidence>
<organism evidence="4">
    <name type="scientific">Triticum aestivum</name>
    <name type="common">Wheat</name>
    <dbReference type="NCBI Taxonomy" id="4565"/>
    <lineage>
        <taxon>Eukaryota</taxon>
        <taxon>Viridiplantae</taxon>
        <taxon>Streptophyta</taxon>
        <taxon>Embryophyta</taxon>
        <taxon>Tracheophyta</taxon>
        <taxon>Spermatophyta</taxon>
        <taxon>Magnoliopsida</taxon>
        <taxon>Liliopsida</taxon>
        <taxon>Poales</taxon>
        <taxon>Poaceae</taxon>
        <taxon>BOP clade</taxon>
        <taxon>Pooideae</taxon>
        <taxon>Triticodae</taxon>
        <taxon>Triticeae</taxon>
        <taxon>Triticinae</taxon>
        <taxon>Triticum</taxon>
    </lineage>
</organism>
<reference evidence="4" key="1">
    <citation type="submission" date="2018-08" db="EMBL/GenBank/DDBJ databases">
        <authorList>
            <person name="Rossello M."/>
        </authorList>
    </citation>
    <scope>NUCLEOTIDE SEQUENCE [LARGE SCALE GENOMIC DNA]</scope>
    <source>
        <strain evidence="4">cv. Chinese Spring</strain>
    </source>
</reference>
<dbReference type="SUPFAM" id="SSF54631">
    <property type="entry name" value="CBS-domain pair"/>
    <property type="match status" value="2"/>
</dbReference>
<dbReference type="Gramene" id="TraesMAC2D03G01296660.1">
    <property type="protein sequence ID" value="TraesMAC2D03G01296660.1"/>
    <property type="gene ID" value="TraesMAC2D03G01296660"/>
</dbReference>
<evidence type="ECO:0000313" key="5">
    <source>
        <dbReference type="Proteomes" id="UP000019116"/>
    </source>
</evidence>
<dbReference type="Gramene" id="TraesKAR2D01G0463190.1">
    <property type="protein sequence ID" value="cds.TraesKAR2D01G0463190.1"/>
    <property type="gene ID" value="TraesKAR2D01G0463190"/>
</dbReference>
<dbReference type="InterPro" id="IPR050511">
    <property type="entry name" value="AMPK_gamma/SDS23_families"/>
</dbReference>
<name>A0A1D5UHK2_WHEAT</name>
<dbReference type="Gramene" id="TraesWEE_scaffold_010284_01G000800.1">
    <property type="protein sequence ID" value="TraesWEE_scaffold_010284_01G000800.1"/>
    <property type="gene ID" value="TraesWEE_scaffold_010284_01G000800"/>
</dbReference>
<dbReference type="Gramene" id="TraesCS2D02G599900.1">
    <property type="protein sequence ID" value="TraesCS2D02G599900.1"/>
    <property type="gene ID" value="TraesCS2D02G599900"/>
</dbReference>
<dbReference type="Gramene" id="TraesARI2D03G01321780.1">
    <property type="protein sequence ID" value="TraesARI2D03G01321780.1"/>
    <property type="gene ID" value="TraesARI2D03G01321780"/>
</dbReference>
<feature type="region of interest" description="Disordered" evidence="3">
    <location>
        <begin position="263"/>
        <end position="302"/>
    </location>
</feature>
<dbReference type="Gramene" id="TraesPARA_EIv1.0_0761170.1">
    <property type="protein sequence ID" value="TraesPARA_EIv1.0_0761170.1.CDS"/>
    <property type="gene ID" value="TraesPARA_EIv1.0_0761170"/>
</dbReference>
<dbReference type="Gramene" id="TraesCAD_scaffold_012115_01G000800.1">
    <property type="protein sequence ID" value="TraesCAD_scaffold_012115_01G000800.1"/>
    <property type="gene ID" value="TraesCAD_scaffold_012115_01G000800"/>
</dbReference>
<dbReference type="RefSeq" id="XP_044335164.1">
    <property type="nucleotide sequence ID" value="XM_044479229.1"/>
</dbReference>
<keyword evidence="1" id="KW-0677">Repeat</keyword>
<dbReference type="Gramene" id="TraesCS2D03G1264700.1">
    <property type="protein sequence ID" value="TraesCS2D03G1264700.1.CDS"/>
    <property type="gene ID" value="TraesCS2D03G1264700"/>
</dbReference>
<dbReference type="PANTHER" id="PTHR13780">
    <property type="entry name" value="AMP-ACTIVATED PROTEIN KINASE, GAMMA REGULATORY SUBUNIT"/>
    <property type="match status" value="1"/>
</dbReference>
<dbReference type="Gramene" id="TraesSTA2D03G01285360.1">
    <property type="protein sequence ID" value="TraesSTA2D03G01285360.1"/>
    <property type="gene ID" value="TraesSTA2D03G01285360"/>
</dbReference>
<evidence type="ECO:0000256" key="3">
    <source>
        <dbReference type="SAM" id="MobiDB-lite"/>
    </source>
</evidence>
<dbReference type="Gramene" id="TraesCLE_scaffold_011627_01G000100.1">
    <property type="protein sequence ID" value="TraesCLE_scaffold_011627_01G000100.1"/>
    <property type="gene ID" value="TraesCLE_scaffold_011627_01G000100"/>
</dbReference>
<dbReference type="EnsemblPlants" id="TraesCS2D02G599900.1">
    <property type="protein sequence ID" value="TraesCS2D02G599900.1"/>
    <property type="gene ID" value="TraesCS2D02G599900"/>
</dbReference>
<dbReference type="STRING" id="4565.A0A1D5UHK2"/>
<dbReference type="Gramene" id="TraesSYM2D03G01316910.1">
    <property type="protein sequence ID" value="TraesSYM2D03G01316910.1"/>
    <property type="gene ID" value="TraesSYM2D03G01316910"/>
</dbReference>
<dbReference type="Gramene" id="TraesJUL2D03G01308390.1">
    <property type="protein sequence ID" value="TraesJUL2D03G01308390.1"/>
    <property type="gene ID" value="TraesJUL2D03G01308390"/>
</dbReference>
<dbReference type="Gramene" id="TraesLAC2D03G01248490.1">
    <property type="protein sequence ID" value="TraesLAC2D03G01248490.1"/>
    <property type="gene ID" value="TraesLAC2D03G01248490"/>
</dbReference>
<dbReference type="Gene3D" id="3.10.580.10">
    <property type="entry name" value="CBS-domain"/>
    <property type="match status" value="1"/>
</dbReference>
<keyword evidence="2" id="KW-0129">CBS domain</keyword>
<evidence type="ECO:0000256" key="1">
    <source>
        <dbReference type="ARBA" id="ARBA00022737"/>
    </source>
</evidence>
<feature type="compositionally biased region" description="Low complexity" evidence="3">
    <location>
        <begin position="268"/>
        <end position="287"/>
    </location>
</feature>
<dbReference type="GeneID" id="123055243"/>